<dbReference type="InterPro" id="IPR000045">
    <property type="entry name" value="Prepilin_IV_endopep_pep"/>
</dbReference>
<dbReference type="EC" id="2.1.1.-" evidence="18"/>
<dbReference type="AlphaFoldDB" id="A0A4Q5KHK3"/>
<evidence type="ECO:0000259" key="20">
    <source>
        <dbReference type="Pfam" id="PF01478"/>
    </source>
</evidence>
<feature type="transmembrane region" description="Helical" evidence="19">
    <location>
        <begin position="186"/>
        <end position="203"/>
    </location>
</feature>
<comment type="caution">
    <text evidence="22">The sequence shown here is derived from an EMBL/GenBank/DDBJ whole genome shotgun (WGS) entry which is preliminary data.</text>
</comment>
<organism evidence="22 23">
    <name type="scientific">Aliivibrio finisterrensis</name>
    <dbReference type="NCBI Taxonomy" id="511998"/>
    <lineage>
        <taxon>Bacteria</taxon>
        <taxon>Pseudomonadati</taxon>
        <taxon>Pseudomonadota</taxon>
        <taxon>Gammaproteobacteria</taxon>
        <taxon>Vibrionales</taxon>
        <taxon>Vibrionaceae</taxon>
        <taxon>Aliivibrio</taxon>
    </lineage>
</organism>
<comment type="function">
    <text evidence="18">Plays an essential role in type IV pili and type II pseudopili formation by proteolytically removing the leader sequence from substrate proteins and subsequently monomethylating the alpha-amino group of the newly exposed N-terminal phenylalanine.</text>
</comment>
<evidence type="ECO:0000256" key="5">
    <source>
        <dbReference type="ARBA" id="ARBA00022603"/>
    </source>
</evidence>
<dbReference type="OrthoDB" id="9789291at2"/>
<accession>A0A4Q5KHK3</accession>
<evidence type="ECO:0000256" key="3">
    <source>
        <dbReference type="ARBA" id="ARBA00022475"/>
    </source>
</evidence>
<evidence type="ECO:0000256" key="8">
    <source>
        <dbReference type="ARBA" id="ARBA00022691"/>
    </source>
</evidence>
<evidence type="ECO:0000256" key="15">
    <source>
        <dbReference type="ARBA" id="ARBA00067082"/>
    </source>
</evidence>
<feature type="domain" description="Prepilin peptidase A24 N-terminal" evidence="21">
    <location>
        <begin position="17"/>
        <end position="126"/>
    </location>
</feature>
<dbReference type="PANTHER" id="PTHR30487:SF0">
    <property type="entry name" value="PREPILIN LEADER PEPTIDASE_N-METHYLTRANSFERASE-RELATED"/>
    <property type="match status" value="1"/>
</dbReference>
<evidence type="ECO:0000256" key="16">
    <source>
        <dbReference type="ARBA" id="ARBA00071870"/>
    </source>
</evidence>
<dbReference type="PANTHER" id="PTHR30487">
    <property type="entry name" value="TYPE 4 PREPILIN-LIKE PROTEINS LEADER PEPTIDE-PROCESSING ENZYME"/>
    <property type="match status" value="1"/>
</dbReference>
<name>A0A4Q5KHK3_9GAMM</name>
<evidence type="ECO:0000313" key="22">
    <source>
        <dbReference type="EMBL" id="RYU45644.1"/>
    </source>
</evidence>
<feature type="transmembrane region" description="Helical" evidence="19">
    <location>
        <begin position="6"/>
        <end position="33"/>
    </location>
</feature>
<dbReference type="InterPro" id="IPR050882">
    <property type="entry name" value="Prepilin_peptidase/N-MTase"/>
</dbReference>
<keyword evidence="5 18" id="KW-0489">Methyltransferase</keyword>
<evidence type="ECO:0000313" key="23">
    <source>
        <dbReference type="Proteomes" id="UP000293465"/>
    </source>
</evidence>
<protein>
    <recommendedName>
        <fullName evidence="16 18">Prepilin leader peptidase/N-methyltransferase</fullName>
        <ecNumber evidence="18">2.1.1.-</ecNumber>
        <ecNumber evidence="15 18">3.4.23.43</ecNumber>
    </recommendedName>
</protein>
<feature type="transmembrane region" description="Helical" evidence="19">
    <location>
        <begin position="235"/>
        <end position="253"/>
    </location>
</feature>
<dbReference type="Pfam" id="PF01478">
    <property type="entry name" value="Peptidase_A24"/>
    <property type="match status" value="1"/>
</dbReference>
<dbReference type="RefSeq" id="WP_130087760.1">
    <property type="nucleotide sequence ID" value="NZ_SEZJ01000011.1"/>
</dbReference>
<evidence type="ECO:0000256" key="19">
    <source>
        <dbReference type="SAM" id="Phobius"/>
    </source>
</evidence>
<evidence type="ECO:0000256" key="7">
    <source>
        <dbReference type="ARBA" id="ARBA00022679"/>
    </source>
</evidence>
<dbReference type="GO" id="GO:0008168">
    <property type="term" value="F:methyltransferase activity"/>
    <property type="evidence" value="ECO:0007669"/>
    <property type="project" value="UniProtKB-KW"/>
</dbReference>
<dbReference type="GO" id="GO:0004190">
    <property type="term" value="F:aspartic-type endopeptidase activity"/>
    <property type="evidence" value="ECO:0007669"/>
    <property type="project" value="UniProtKB-EC"/>
</dbReference>
<evidence type="ECO:0000256" key="6">
    <source>
        <dbReference type="ARBA" id="ARBA00022670"/>
    </source>
</evidence>
<sequence length="295" mass="33171">MAVFDYYPWLFPLFATLFGLLVGSFLNVVIYRLPIMMEREWKKECIDCFPDLTSKNKPEKTEETFNLSVPRSRCPKCNTQIKFYDNIPVISWLLLRGKCRQCSNPISFRYPAIELLSGAMCFTVSYLFPFSYFAIAAVIFTLVLIALTFIDIDTMLLPDQITLPLLWSGLYLALVGWSPVSLTDAVIGAMAGYLILWSIYWGFKLLTGKEGMGYGDFKLLAALGAWLGWQQLPLVVLLSSVVGAIIGIAMLSAQKKGLDKAIPFGPYLAIAGWICLLWGQQIGQWYFTTILGFPL</sequence>
<evidence type="ECO:0000256" key="11">
    <source>
        <dbReference type="ARBA" id="ARBA00022989"/>
    </source>
</evidence>
<comment type="subcellular location">
    <subcellularLocation>
        <location evidence="1">Cell inner membrane</location>
        <topology evidence="1">Multi-pass membrane protein</topology>
    </subcellularLocation>
    <subcellularLocation>
        <location evidence="18">Cell membrane</location>
        <topology evidence="18">Multi-pass membrane protein</topology>
    </subcellularLocation>
</comment>
<dbReference type="InterPro" id="IPR014032">
    <property type="entry name" value="Peptidase_A24A_bac"/>
</dbReference>
<keyword evidence="6 18" id="KW-0645">Protease</keyword>
<evidence type="ECO:0000256" key="1">
    <source>
        <dbReference type="ARBA" id="ARBA00004429"/>
    </source>
</evidence>
<reference evidence="22 23" key="1">
    <citation type="submission" date="2019-02" db="EMBL/GenBank/DDBJ databases">
        <title>Genome sequences of Aliivibrio finisterrensis strains from farmed Atlantic salmon.</title>
        <authorList>
            <person name="Bowman J.P."/>
        </authorList>
    </citation>
    <scope>NUCLEOTIDE SEQUENCE [LARGE SCALE GENOMIC DNA]</scope>
    <source>
        <strain evidence="22 23">A32</strain>
    </source>
</reference>
<dbReference type="GO" id="GO:0006465">
    <property type="term" value="P:signal peptide processing"/>
    <property type="evidence" value="ECO:0007669"/>
    <property type="project" value="TreeGrafter"/>
</dbReference>
<evidence type="ECO:0000259" key="21">
    <source>
        <dbReference type="Pfam" id="PF06750"/>
    </source>
</evidence>
<evidence type="ECO:0000256" key="13">
    <source>
        <dbReference type="ARBA" id="ARBA00023268"/>
    </source>
</evidence>
<dbReference type="Pfam" id="PF06750">
    <property type="entry name" value="A24_N_bact"/>
    <property type="match status" value="1"/>
</dbReference>
<comment type="catalytic activity">
    <reaction evidence="14 18">
        <text>Typically cleaves a -Gly-|-Phe- bond to release an N-terminal, basic peptide of 5-8 residues from type IV prepilin, and then N-methylates the new N-terminal amino group, the methyl donor being S-adenosyl-L-methionine.</text>
        <dbReference type="EC" id="3.4.23.43"/>
    </reaction>
</comment>
<keyword evidence="9 18" id="KW-0812">Transmembrane</keyword>
<dbReference type="GO" id="GO:0032259">
    <property type="term" value="P:methylation"/>
    <property type="evidence" value="ECO:0007669"/>
    <property type="project" value="UniProtKB-KW"/>
</dbReference>
<comment type="similarity">
    <text evidence="2 17">Belongs to the peptidase A24 family.</text>
</comment>
<dbReference type="EC" id="3.4.23.43" evidence="15 18"/>
<evidence type="ECO:0000256" key="17">
    <source>
        <dbReference type="RuleBase" id="RU003793"/>
    </source>
</evidence>
<evidence type="ECO:0000256" key="14">
    <source>
        <dbReference type="ARBA" id="ARBA00050401"/>
    </source>
</evidence>
<dbReference type="GeneID" id="56275966"/>
<keyword evidence="4" id="KW-0997">Cell inner membrane</keyword>
<keyword evidence="7 18" id="KW-0808">Transferase</keyword>
<dbReference type="PRINTS" id="PR00864">
    <property type="entry name" value="PREPILNPTASE"/>
</dbReference>
<keyword evidence="8" id="KW-0949">S-adenosyl-L-methionine</keyword>
<dbReference type="Gene3D" id="1.20.120.1220">
    <property type="match status" value="1"/>
</dbReference>
<evidence type="ECO:0000256" key="4">
    <source>
        <dbReference type="ARBA" id="ARBA00022519"/>
    </source>
</evidence>
<dbReference type="FunFam" id="1.20.120.1220:FF:000001">
    <property type="entry name" value="Type 4 prepilin-like proteins leader peptide-processing enzyme"/>
    <property type="match status" value="1"/>
</dbReference>
<gene>
    <name evidence="22" type="ORF">ERW49_12935</name>
</gene>
<keyword evidence="12 19" id="KW-0472">Membrane</keyword>
<dbReference type="Proteomes" id="UP000293465">
    <property type="component" value="Unassembled WGS sequence"/>
</dbReference>
<evidence type="ECO:0000256" key="2">
    <source>
        <dbReference type="ARBA" id="ARBA00005801"/>
    </source>
</evidence>
<evidence type="ECO:0000256" key="10">
    <source>
        <dbReference type="ARBA" id="ARBA00022801"/>
    </source>
</evidence>
<evidence type="ECO:0000256" key="9">
    <source>
        <dbReference type="ARBA" id="ARBA00022692"/>
    </source>
</evidence>
<evidence type="ECO:0000256" key="12">
    <source>
        <dbReference type="ARBA" id="ARBA00023136"/>
    </source>
</evidence>
<dbReference type="InterPro" id="IPR010627">
    <property type="entry name" value="Prepilin_pept_A24_N"/>
</dbReference>
<evidence type="ECO:0000256" key="18">
    <source>
        <dbReference type="RuleBase" id="RU003794"/>
    </source>
</evidence>
<dbReference type="GO" id="GO:0005886">
    <property type="term" value="C:plasma membrane"/>
    <property type="evidence" value="ECO:0007669"/>
    <property type="project" value="UniProtKB-SubCell"/>
</dbReference>
<proteinExistence type="inferred from homology"/>
<keyword evidence="10 18" id="KW-0378">Hydrolase</keyword>
<feature type="transmembrane region" description="Helical" evidence="19">
    <location>
        <begin position="265"/>
        <end position="287"/>
    </location>
</feature>
<keyword evidence="11 19" id="KW-1133">Transmembrane helix</keyword>
<feature type="transmembrane region" description="Helical" evidence="19">
    <location>
        <begin position="132"/>
        <end position="150"/>
    </location>
</feature>
<keyword evidence="13 18" id="KW-0511">Multifunctional enzyme</keyword>
<feature type="domain" description="Prepilin type IV endopeptidase peptidase" evidence="20">
    <location>
        <begin position="139"/>
        <end position="248"/>
    </location>
</feature>
<dbReference type="EMBL" id="SEZJ01000011">
    <property type="protein sequence ID" value="RYU45644.1"/>
    <property type="molecule type" value="Genomic_DNA"/>
</dbReference>
<feature type="transmembrane region" description="Helical" evidence="19">
    <location>
        <begin position="162"/>
        <end position="180"/>
    </location>
</feature>
<keyword evidence="3" id="KW-1003">Cell membrane</keyword>